<evidence type="ECO:0000313" key="2">
    <source>
        <dbReference type="Proteomes" id="UP000054166"/>
    </source>
</evidence>
<dbReference type="EMBL" id="KN833653">
    <property type="protein sequence ID" value="KIM70967.1"/>
    <property type="molecule type" value="Genomic_DNA"/>
</dbReference>
<dbReference type="Proteomes" id="UP000054166">
    <property type="component" value="Unassembled WGS sequence"/>
</dbReference>
<gene>
    <name evidence="1" type="ORF">PILCRDRAFT_17557</name>
</gene>
<reference evidence="2" key="2">
    <citation type="submission" date="2015-01" db="EMBL/GenBank/DDBJ databases">
        <title>Evolutionary Origins and Diversification of the Mycorrhizal Mutualists.</title>
        <authorList>
            <consortium name="DOE Joint Genome Institute"/>
            <consortium name="Mycorrhizal Genomics Consortium"/>
            <person name="Kohler A."/>
            <person name="Kuo A."/>
            <person name="Nagy L.G."/>
            <person name="Floudas D."/>
            <person name="Copeland A."/>
            <person name="Barry K.W."/>
            <person name="Cichocki N."/>
            <person name="Veneault-Fourrey C."/>
            <person name="LaButti K."/>
            <person name="Lindquist E.A."/>
            <person name="Lipzen A."/>
            <person name="Lundell T."/>
            <person name="Morin E."/>
            <person name="Murat C."/>
            <person name="Riley R."/>
            <person name="Ohm R."/>
            <person name="Sun H."/>
            <person name="Tunlid A."/>
            <person name="Henrissat B."/>
            <person name="Grigoriev I.V."/>
            <person name="Hibbett D.S."/>
            <person name="Martin F."/>
        </authorList>
    </citation>
    <scope>NUCLEOTIDE SEQUENCE [LARGE SCALE GENOMIC DNA]</scope>
    <source>
        <strain evidence="2">F 1598</strain>
    </source>
</reference>
<evidence type="ECO:0000313" key="1">
    <source>
        <dbReference type="EMBL" id="KIM70967.1"/>
    </source>
</evidence>
<organism evidence="1 2">
    <name type="scientific">Piloderma croceum (strain F 1598)</name>
    <dbReference type="NCBI Taxonomy" id="765440"/>
    <lineage>
        <taxon>Eukaryota</taxon>
        <taxon>Fungi</taxon>
        <taxon>Dikarya</taxon>
        <taxon>Basidiomycota</taxon>
        <taxon>Agaricomycotina</taxon>
        <taxon>Agaricomycetes</taxon>
        <taxon>Agaricomycetidae</taxon>
        <taxon>Atheliales</taxon>
        <taxon>Atheliaceae</taxon>
        <taxon>Piloderma</taxon>
    </lineage>
</organism>
<reference evidence="1 2" key="1">
    <citation type="submission" date="2014-04" db="EMBL/GenBank/DDBJ databases">
        <authorList>
            <consortium name="DOE Joint Genome Institute"/>
            <person name="Kuo A."/>
            <person name="Tarkka M."/>
            <person name="Buscot F."/>
            <person name="Kohler A."/>
            <person name="Nagy L.G."/>
            <person name="Floudas D."/>
            <person name="Copeland A."/>
            <person name="Barry K.W."/>
            <person name="Cichocki N."/>
            <person name="Veneault-Fourrey C."/>
            <person name="LaButti K."/>
            <person name="Lindquist E.A."/>
            <person name="Lipzen A."/>
            <person name="Lundell T."/>
            <person name="Morin E."/>
            <person name="Murat C."/>
            <person name="Sun H."/>
            <person name="Tunlid A."/>
            <person name="Henrissat B."/>
            <person name="Grigoriev I.V."/>
            <person name="Hibbett D.S."/>
            <person name="Martin F."/>
            <person name="Nordberg H.P."/>
            <person name="Cantor M.N."/>
            <person name="Hua S.X."/>
        </authorList>
    </citation>
    <scope>NUCLEOTIDE SEQUENCE [LARGE SCALE GENOMIC DNA]</scope>
    <source>
        <strain evidence="1 2">F 1598</strain>
    </source>
</reference>
<proteinExistence type="predicted"/>
<keyword evidence="2" id="KW-1185">Reference proteome</keyword>
<dbReference type="InParanoid" id="A0A0C3B130"/>
<sequence>MQIFYRDQAGHRARLAHHGRQGPDCLFNQTFQQLVYAVFYEPVLREQFRASPFNTDYLKWDGDSPIDLDRWLVRVPRKNHPMINMLTVVEFVISLRGLPVENEDIPAIWDVEYN</sequence>
<dbReference type="HOGENOM" id="CLU_2121998_0_0_1"/>
<name>A0A0C3B130_PILCF</name>
<protein>
    <submittedName>
        <fullName evidence="1">Uncharacterized protein</fullName>
    </submittedName>
</protein>
<accession>A0A0C3B130</accession>
<dbReference type="AlphaFoldDB" id="A0A0C3B130"/>